<organism evidence="2">
    <name type="scientific">Ananas comosus var. bracteatus</name>
    <name type="common">red pineapple</name>
    <dbReference type="NCBI Taxonomy" id="296719"/>
    <lineage>
        <taxon>Eukaryota</taxon>
        <taxon>Viridiplantae</taxon>
        <taxon>Streptophyta</taxon>
        <taxon>Embryophyta</taxon>
        <taxon>Tracheophyta</taxon>
        <taxon>Spermatophyta</taxon>
        <taxon>Magnoliopsida</taxon>
        <taxon>Liliopsida</taxon>
        <taxon>Poales</taxon>
        <taxon>Bromeliaceae</taxon>
        <taxon>Bromelioideae</taxon>
        <taxon>Ananas</taxon>
    </lineage>
</organism>
<dbReference type="EMBL" id="LR862135">
    <property type="protein sequence ID" value="CAD1841517.1"/>
    <property type="molecule type" value="Genomic_DNA"/>
</dbReference>
<proteinExistence type="predicted"/>
<reference evidence="2" key="1">
    <citation type="submission" date="2020-07" db="EMBL/GenBank/DDBJ databases">
        <authorList>
            <person name="Lin J."/>
        </authorList>
    </citation>
    <scope>NUCLEOTIDE SEQUENCE</scope>
</reference>
<evidence type="ECO:0000256" key="1">
    <source>
        <dbReference type="SAM" id="MobiDB-lite"/>
    </source>
</evidence>
<dbReference type="AlphaFoldDB" id="A0A6V7QF31"/>
<gene>
    <name evidence="2" type="ORF">CB5_LOCUS24728</name>
</gene>
<accession>A0A6V7QF31</accession>
<sequence length="152" mass="16428">MSPLPIRRISLKSRGPRAAAPPRRDRIAAHAGSDARCGFAPALGVGGEGLAAAAAAAEASKERREKLEQRSQLPALLMELWLEFRVSEPISRSESVCLLCSDSGEDAWVYIPTAKRANVRIHRVEAIKLVSAMAMGPWGHGESHARSATYCR</sequence>
<protein>
    <submittedName>
        <fullName evidence="2">Uncharacterized protein</fullName>
    </submittedName>
</protein>
<evidence type="ECO:0000313" key="2">
    <source>
        <dbReference type="EMBL" id="CAD1841517.1"/>
    </source>
</evidence>
<feature type="region of interest" description="Disordered" evidence="1">
    <location>
        <begin position="1"/>
        <end position="25"/>
    </location>
</feature>
<name>A0A6V7QF31_ANACO</name>